<keyword evidence="4" id="KW-1003">Cell membrane</keyword>
<evidence type="ECO:0000256" key="2">
    <source>
        <dbReference type="ARBA" id="ARBA00004651"/>
    </source>
</evidence>
<evidence type="ECO:0000256" key="8">
    <source>
        <dbReference type="ARBA" id="ARBA00022840"/>
    </source>
</evidence>
<dbReference type="SUPFAM" id="SSF47384">
    <property type="entry name" value="Homodimeric domain of signal transducing histidine kinase"/>
    <property type="match status" value="1"/>
</dbReference>
<keyword evidence="4" id="KW-0472">Membrane</keyword>
<keyword evidence="8" id="KW-0067">ATP-binding</keyword>
<evidence type="ECO:0000259" key="9">
    <source>
        <dbReference type="PROSITE" id="PS50109"/>
    </source>
</evidence>
<comment type="subcellular location">
    <subcellularLocation>
        <location evidence="2">Cell membrane</location>
        <topology evidence="2">Multi-pass membrane protein</topology>
    </subcellularLocation>
</comment>
<dbReference type="PANTHER" id="PTHR44936">
    <property type="entry name" value="SENSOR PROTEIN CREC"/>
    <property type="match status" value="1"/>
</dbReference>
<dbReference type="Pfam" id="PF00512">
    <property type="entry name" value="HisKA"/>
    <property type="match status" value="1"/>
</dbReference>
<evidence type="ECO:0000256" key="7">
    <source>
        <dbReference type="ARBA" id="ARBA00022777"/>
    </source>
</evidence>
<dbReference type="GO" id="GO:0005524">
    <property type="term" value="F:ATP binding"/>
    <property type="evidence" value="ECO:0007669"/>
    <property type="project" value="UniProtKB-KW"/>
</dbReference>
<dbReference type="PANTHER" id="PTHR44936:SF10">
    <property type="entry name" value="SENSOR PROTEIN RSTB"/>
    <property type="match status" value="1"/>
</dbReference>
<dbReference type="EMBL" id="CZCS02000191">
    <property type="protein sequence ID" value="VXD20163.1"/>
    <property type="molecule type" value="Genomic_DNA"/>
</dbReference>
<reference evidence="10" key="1">
    <citation type="submission" date="2019-10" db="EMBL/GenBank/DDBJ databases">
        <authorList>
            <consortium name="Genoscope - CEA"/>
            <person name="William W."/>
        </authorList>
    </citation>
    <scope>NUCLEOTIDE SEQUENCE [LARGE SCALE GENOMIC DNA]</scope>
    <source>
        <strain evidence="10">BBR_PRJEB10994</strain>
    </source>
</reference>
<dbReference type="Gene3D" id="3.30.565.10">
    <property type="entry name" value="Histidine kinase-like ATPase, C-terminal domain"/>
    <property type="match status" value="1"/>
</dbReference>
<keyword evidence="6" id="KW-0547">Nucleotide-binding</keyword>
<dbReference type="InterPro" id="IPR003661">
    <property type="entry name" value="HisK_dim/P_dom"/>
</dbReference>
<dbReference type="Proteomes" id="UP000182190">
    <property type="component" value="Unassembled WGS sequence"/>
</dbReference>
<gene>
    <name evidence="10" type="ORF">PL9631_500033</name>
</gene>
<comment type="caution">
    <text evidence="10">The sequence shown here is derived from an EMBL/GenBank/DDBJ whole genome shotgun (WGS) entry which is preliminary data.</text>
</comment>
<keyword evidence="5" id="KW-0808">Transferase</keyword>
<proteinExistence type="predicted"/>
<dbReference type="InterPro" id="IPR036097">
    <property type="entry name" value="HisK_dim/P_sf"/>
</dbReference>
<evidence type="ECO:0000256" key="6">
    <source>
        <dbReference type="ARBA" id="ARBA00022741"/>
    </source>
</evidence>
<dbReference type="GO" id="GO:0000155">
    <property type="term" value="F:phosphorelay sensor kinase activity"/>
    <property type="evidence" value="ECO:0007669"/>
    <property type="project" value="InterPro"/>
</dbReference>
<dbReference type="GO" id="GO:0005886">
    <property type="term" value="C:plasma membrane"/>
    <property type="evidence" value="ECO:0007669"/>
    <property type="project" value="UniProtKB-SubCell"/>
</dbReference>
<dbReference type="SUPFAM" id="SSF55874">
    <property type="entry name" value="ATPase domain of HSP90 chaperone/DNA topoisomerase II/histidine kinase"/>
    <property type="match status" value="1"/>
</dbReference>
<evidence type="ECO:0000313" key="10">
    <source>
        <dbReference type="EMBL" id="VXD20163.1"/>
    </source>
</evidence>
<comment type="catalytic activity">
    <reaction evidence="1">
        <text>ATP + protein L-histidine = ADP + protein N-phospho-L-histidine.</text>
        <dbReference type="EC" id="2.7.13.3"/>
    </reaction>
</comment>
<evidence type="ECO:0000256" key="1">
    <source>
        <dbReference type="ARBA" id="ARBA00000085"/>
    </source>
</evidence>
<evidence type="ECO:0000256" key="3">
    <source>
        <dbReference type="ARBA" id="ARBA00012438"/>
    </source>
</evidence>
<accession>A0A7Z9BQB4</accession>
<dbReference type="Gene3D" id="1.10.287.130">
    <property type="match status" value="1"/>
</dbReference>
<dbReference type="SMART" id="SM00388">
    <property type="entry name" value="HisKA"/>
    <property type="match status" value="1"/>
</dbReference>
<protein>
    <recommendedName>
        <fullName evidence="3">histidine kinase</fullName>
        <ecNumber evidence="3">2.7.13.3</ecNumber>
    </recommendedName>
</protein>
<organism evidence="10 11">
    <name type="scientific">Planktothrix paucivesiculata PCC 9631</name>
    <dbReference type="NCBI Taxonomy" id="671071"/>
    <lineage>
        <taxon>Bacteria</taxon>
        <taxon>Bacillati</taxon>
        <taxon>Cyanobacteriota</taxon>
        <taxon>Cyanophyceae</taxon>
        <taxon>Oscillatoriophycideae</taxon>
        <taxon>Oscillatoriales</taxon>
        <taxon>Microcoleaceae</taxon>
        <taxon>Planktothrix</taxon>
    </lineage>
</organism>
<dbReference type="InterPro" id="IPR005467">
    <property type="entry name" value="His_kinase_dom"/>
</dbReference>
<evidence type="ECO:0000256" key="5">
    <source>
        <dbReference type="ARBA" id="ARBA00022679"/>
    </source>
</evidence>
<dbReference type="InterPro" id="IPR050980">
    <property type="entry name" value="2C_sensor_his_kinase"/>
</dbReference>
<dbReference type="PROSITE" id="PS50109">
    <property type="entry name" value="HIS_KIN"/>
    <property type="match status" value="1"/>
</dbReference>
<evidence type="ECO:0000256" key="4">
    <source>
        <dbReference type="ARBA" id="ARBA00022475"/>
    </source>
</evidence>
<sequence>MMMNQILLPTLSQILAEDETHKLGYSYSSKSLYHSEINSNLSSEVKQFLKAEKEWYSGVKSMNFLLEELQSNINILAENSISSSDPLFHLGLIISGPVPVLIHPHLAIHFATQIFTHDLSKLGDELVLKLRHPKALLPASEEFYNSMPETKACPLHGKDPLVKEQFCLVLTSQFSLVMVLGQDLTGSPAFLFSFDPDIVEKSLLILRDRMELIKSTANLDLKMEVARQKIKLEESIAQFIPIEPNYKTVMQFSRLLLNNISLEVEKTPEIAPLTTQLKTVEIAVKKVSNSDKNKSPKLYASGLETTIPDNPIQTAEVELLQAIAHEVRTPLATIRTLTRLLLKRPNLPAEVIHKRLEMIDQECTTQIDRFNLIFRAVELEIEQSRQNSRGNSEEKSLPLTAMSLGDVFQSSLSQWQKKASQRNQTLEVILPHKLPTVISDPTMLDQVLTGVIDNFTRSLPCGSHIKVGVRLAGHQLKLQLESQPGKEVNSPFAVSPQSPLKSIGPLLMFQPETGSLSLNMAVTKNLFHALGGKLVIKQRPQQRNIMTIYLPLQNTSETE</sequence>
<keyword evidence="7 10" id="KW-0418">Kinase</keyword>
<feature type="domain" description="Histidine kinase" evidence="9">
    <location>
        <begin position="322"/>
        <end position="554"/>
    </location>
</feature>
<evidence type="ECO:0000313" key="11">
    <source>
        <dbReference type="Proteomes" id="UP000182190"/>
    </source>
</evidence>
<dbReference type="InterPro" id="IPR036890">
    <property type="entry name" value="HATPase_C_sf"/>
</dbReference>
<keyword evidence="11" id="KW-1185">Reference proteome</keyword>
<dbReference type="AlphaFoldDB" id="A0A7Z9BQB4"/>
<dbReference type="CDD" id="cd00082">
    <property type="entry name" value="HisKA"/>
    <property type="match status" value="1"/>
</dbReference>
<name>A0A7Z9BQB4_9CYAN</name>
<dbReference type="EC" id="2.7.13.3" evidence="3"/>